<feature type="compositionally biased region" description="Polar residues" evidence="1">
    <location>
        <begin position="8"/>
        <end position="19"/>
    </location>
</feature>
<dbReference type="AlphaFoldDB" id="A0A419WE67"/>
<feature type="region of interest" description="Disordered" evidence="1">
    <location>
        <begin position="1"/>
        <end position="71"/>
    </location>
</feature>
<dbReference type="EMBL" id="RAPO01000003">
    <property type="protein sequence ID" value="RKD93771.1"/>
    <property type="molecule type" value="Genomic_DNA"/>
</dbReference>
<evidence type="ECO:0000313" key="2">
    <source>
        <dbReference type="EMBL" id="RKD93771.1"/>
    </source>
</evidence>
<dbReference type="Proteomes" id="UP000283805">
    <property type="component" value="Unassembled WGS sequence"/>
</dbReference>
<evidence type="ECO:0000256" key="1">
    <source>
        <dbReference type="SAM" id="MobiDB-lite"/>
    </source>
</evidence>
<comment type="caution">
    <text evidence="2">The sequence shown here is derived from an EMBL/GenBank/DDBJ whole genome shotgun (WGS) entry which is preliminary data.</text>
</comment>
<protein>
    <submittedName>
        <fullName evidence="2">Uncharacterized protein</fullName>
    </submittedName>
</protein>
<organism evidence="2 3">
    <name type="scientific">Halopiger aswanensis</name>
    <dbReference type="NCBI Taxonomy" id="148449"/>
    <lineage>
        <taxon>Archaea</taxon>
        <taxon>Methanobacteriati</taxon>
        <taxon>Methanobacteriota</taxon>
        <taxon>Stenosarchaea group</taxon>
        <taxon>Halobacteria</taxon>
        <taxon>Halobacteriales</taxon>
        <taxon>Natrialbaceae</taxon>
        <taxon>Halopiger</taxon>
    </lineage>
</organism>
<accession>A0A419WE67</accession>
<reference evidence="2 3" key="1">
    <citation type="submission" date="2018-09" db="EMBL/GenBank/DDBJ databases">
        <title>Genomic Encyclopedia of Archaeal and Bacterial Type Strains, Phase II (KMG-II): from individual species to whole genera.</title>
        <authorList>
            <person name="Goeker M."/>
        </authorList>
    </citation>
    <scope>NUCLEOTIDE SEQUENCE [LARGE SCALE GENOMIC DNA]</scope>
    <source>
        <strain evidence="2 3">DSM 13151</strain>
    </source>
</reference>
<proteinExistence type="predicted"/>
<name>A0A419WE67_9EURY</name>
<evidence type="ECO:0000313" key="3">
    <source>
        <dbReference type="Proteomes" id="UP000283805"/>
    </source>
</evidence>
<feature type="compositionally biased region" description="Low complexity" evidence="1">
    <location>
        <begin position="35"/>
        <end position="61"/>
    </location>
</feature>
<sequence length="136" mass="14822">MSADRHPSQAQSPEAQSDYDQPGPAATDVELAYRSSAASTEAHSSTAAASASASTGSTTAAPEPPLSHRIEQTKLEARVTALERALETSEYRQQEIVTQYERLLAERTDETTRDDSSTDAATEDNGLLKRLLERWR</sequence>
<gene>
    <name evidence="2" type="ORF">ATJ93_3403</name>
</gene>
<keyword evidence="3" id="KW-1185">Reference proteome</keyword>
<dbReference type="RefSeq" id="WP_245977619.1">
    <property type="nucleotide sequence ID" value="NZ_RAPO01000003.1"/>
</dbReference>